<gene>
    <name evidence="1" type="ORF">E5R92_07235</name>
</gene>
<reference evidence="1 2" key="1">
    <citation type="journal article" date="2020" name="Nat. Microbiol.">
        <title>Lysogenic host-virus interactions in SAR11 marine bacteria.</title>
        <authorList>
            <person name="Morris R.M."/>
            <person name="Cain K.R."/>
            <person name="Hvorecny K.L."/>
            <person name="Kollman J.M."/>
        </authorList>
    </citation>
    <scope>NUCLEOTIDE SEQUENCE [LARGE SCALE GENOMIC DNA]</scope>
    <source>
        <strain evidence="1 2">NP1</strain>
    </source>
</reference>
<organism evidence="1 2">
    <name type="scientific">Candidatus Pelagibacter giovannonii</name>
    <dbReference type="NCBI Taxonomy" id="2563896"/>
    <lineage>
        <taxon>Bacteria</taxon>
        <taxon>Pseudomonadati</taxon>
        <taxon>Pseudomonadota</taxon>
        <taxon>Alphaproteobacteria</taxon>
        <taxon>Candidatus Pelagibacterales</taxon>
        <taxon>Candidatus Pelagibacteraceae</taxon>
        <taxon>Candidatus Pelagibacter</taxon>
    </lineage>
</organism>
<evidence type="ECO:0000313" key="2">
    <source>
        <dbReference type="Proteomes" id="UP000501094"/>
    </source>
</evidence>
<name>A0A6H1Q5D8_9PROT</name>
<proteinExistence type="predicted"/>
<dbReference type="Proteomes" id="UP000501094">
    <property type="component" value="Chromosome"/>
</dbReference>
<protein>
    <submittedName>
        <fullName evidence="1">Tail tubular protein A</fullName>
    </submittedName>
</protein>
<dbReference type="EMBL" id="CP038852">
    <property type="protein sequence ID" value="QIZ21573.1"/>
    <property type="molecule type" value="Genomic_DNA"/>
</dbReference>
<keyword evidence="2" id="KW-1185">Reference proteome</keyword>
<dbReference type="RefSeq" id="WP_168607431.1">
    <property type="nucleotide sequence ID" value="NZ_CP038852.1"/>
</dbReference>
<accession>A0A6H1Q5D8</accession>
<evidence type="ECO:0000313" key="1">
    <source>
        <dbReference type="EMBL" id="QIZ21573.1"/>
    </source>
</evidence>
<dbReference type="KEGG" id="peg:E5R92_07235"/>
<sequence>MASAVDIANSALNLLGASTISAFTDDSKNARLINQRYEPVRNRVFRSHAWNCLHKRVQLAQNSTAPVVEYSHAYALPADCLRVLKIHNGTTDSIASNIDYKLEGRNIVTDEGTVFIIYIALDTDPNNYDTYLQESISHQLAADLAYAVTNNATLADKYMTRADERLREARFIDATENSLGTIESSEFTDARL</sequence>
<dbReference type="AlphaFoldDB" id="A0A6H1Q5D8"/>